<comment type="caution">
    <text evidence="1">The sequence shown here is derived from an EMBL/GenBank/DDBJ whole genome shotgun (WGS) entry which is preliminary data.</text>
</comment>
<dbReference type="EMBL" id="RPFZ01000001">
    <property type="protein sequence ID" value="RPF71129.1"/>
    <property type="molecule type" value="Genomic_DNA"/>
</dbReference>
<organism evidence="1 2">
    <name type="scientific">Aurantiacibacter spongiae</name>
    <dbReference type="NCBI Taxonomy" id="2488860"/>
    <lineage>
        <taxon>Bacteria</taxon>
        <taxon>Pseudomonadati</taxon>
        <taxon>Pseudomonadota</taxon>
        <taxon>Alphaproteobacteria</taxon>
        <taxon>Sphingomonadales</taxon>
        <taxon>Erythrobacteraceae</taxon>
        <taxon>Aurantiacibacter</taxon>
    </lineage>
</organism>
<protein>
    <recommendedName>
        <fullName evidence="3">Transcriptional regulator MraZ</fullName>
    </recommendedName>
</protein>
<gene>
    <name evidence="1" type="ORF">EG799_05510</name>
</gene>
<name>A0A3N5CWU7_9SPHN</name>
<evidence type="ECO:0008006" key="3">
    <source>
        <dbReference type="Google" id="ProtNLM"/>
    </source>
</evidence>
<dbReference type="RefSeq" id="WP_123879278.1">
    <property type="nucleotide sequence ID" value="NZ_RPFZ01000001.1"/>
</dbReference>
<sequence length="162" mass="17663">MIAEQGKPFWLDLVTITSKAKVQLPMVLRRRVSWATPEASLALLAVLSSDGSVCMSPLKDRRADLDRLSQTLSECEPDECETLVFAAMATYNRVTLQPDGRLRLSPLLAHALDAKKDGVIWVGAYRESITLWSEAAWSGAFTRGVASLEAAIASNETPGTSR</sequence>
<keyword evidence="2" id="KW-1185">Reference proteome</keyword>
<reference evidence="1 2" key="1">
    <citation type="submission" date="2018-11" db="EMBL/GenBank/DDBJ databases">
        <title>Erythrobacter spongiae sp. nov., isolated from a marine sponge.</title>
        <authorList>
            <person name="Zhuang L."/>
            <person name="Luo L."/>
        </authorList>
    </citation>
    <scope>NUCLEOTIDE SEQUENCE [LARGE SCALE GENOMIC DNA]</scope>
    <source>
        <strain evidence="1 2">HN-E23</strain>
    </source>
</reference>
<evidence type="ECO:0000313" key="2">
    <source>
        <dbReference type="Proteomes" id="UP000275232"/>
    </source>
</evidence>
<accession>A0A3N5CWU7</accession>
<dbReference type="AlphaFoldDB" id="A0A3N5CWU7"/>
<evidence type="ECO:0000313" key="1">
    <source>
        <dbReference type="EMBL" id="RPF71129.1"/>
    </source>
</evidence>
<proteinExistence type="predicted"/>
<dbReference type="Proteomes" id="UP000275232">
    <property type="component" value="Unassembled WGS sequence"/>
</dbReference>